<evidence type="ECO:0000256" key="13">
    <source>
        <dbReference type="SAM" id="MobiDB-lite"/>
    </source>
</evidence>
<dbReference type="InterPro" id="IPR000270">
    <property type="entry name" value="PB1_dom"/>
</dbReference>
<evidence type="ECO:0000256" key="4">
    <source>
        <dbReference type="ARBA" id="ARBA00022448"/>
    </source>
</evidence>
<dbReference type="PROSITE" id="PS50030">
    <property type="entry name" value="UBA"/>
    <property type="match status" value="1"/>
</dbReference>
<dbReference type="Gene3D" id="3.30.60.90">
    <property type="match status" value="1"/>
</dbReference>
<feature type="domain" description="UBA" evidence="14">
    <location>
        <begin position="661"/>
        <end position="704"/>
    </location>
</feature>
<evidence type="ECO:0000256" key="11">
    <source>
        <dbReference type="ARBA" id="ARBA00023329"/>
    </source>
</evidence>
<evidence type="ECO:0000256" key="2">
    <source>
        <dbReference type="ARBA" id="ARBA00004419"/>
    </source>
</evidence>
<dbReference type="InterPro" id="IPR043145">
    <property type="entry name" value="Znf_ZZ_sf"/>
</dbReference>
<dbReference type="GO" id="GO:0008270">
    <property type="term" value="F:zinc ion binding"/>
    <property type="evidence" value="ECO:0007669"/>
    <property type="project" value="UniProtKB-KW"/>
</dbReference>
<dbReference type="PROSITE" id="PS50135">
    <property type="entry name" value="ZF_ZZ_2"/>
    <property type="match status" value="1"/>
</dbReference>
<dbReference type="SUPFAM" id="SSF57850">
    <property type="entry name" value="RING/U-box"/>
    <property type="match status" value="1"/>
</dbReference>
<dbReference type="SUPFAM" id="SSF46934">
    <property type="entry name" value="UBA-like"/>
    <property type="match status" value="1"/>
</dbReference>
<evidence type="ECO:0000259" key="16">
    <source>
        <dbReference type="PROSITE" id="PS51745"/>
    </source>
</evidence>
<dbReference type="Pfam" id="PF24932">
    <property type="entry name" value="UBA_NBR1_C"/>
    <property type="match status" value="2"/>
</dbReference>
<evidence type="ECO:0000313" key="17">
    <source>
        <dbReference type="EMBL" id="VFU22864.1"/>
    </source>
</evidence>
<feature type="domain" description="ZZ-type" evidence="15">
    <location>
        <begin position="339"/>
        <end position="389"/>
    </location>
</feature>
<dbReference type="InterPro" id="IPR009060">
    <property type="entry name" value="UBA-like_sf"/>
</dbReference>
<dbReference type="InterPro" id="IPR013783">
    <property type="entry name" value="Ig-like_fold"/>
</dbReference>
<feature type="compositionally biased region" description="Polar residues" evidence="13">
    <location>
        <begin position="223"/>
        <end position="232"/>
    </location>
</feature>
<keyword evidence="11" id="KW-0968">Cytoplasmic vesicle</keyword>
<dbReference type="InterPro" id="IPR000433">
    <property type="entry name" value="Znf_ZZ"/>
</dbReference>
<dbReference type="Gene3D" id="2.60.40.10">
    <property type="entry name" value="Immunoglobulins"/>
    <property type="match status" value="1"/>
</dbReference>
<gene>
    <name evidence="17" type="ORF">SVIM_LOCUS28241</name>
</gene>
<comment type="subcellular location">
    <subcellularLocation>
        <location evidence="2">Cytoplasmic vesicle</location>
        <location evidence="2">Autophagosome</location>
    </subcellularLocation>
    <subcellularLocation>
        <location evidence="1">Vacuole</location>
    </subcellularLocation>
</comment>
<dbReference type="CDD" id="cd14947">
    <property type="entry name" value="NBR1_like"/>
    <property type="match status" value="1"/>
</dbReference>
<accession>A0A6N2KI43</accession>
<keyword evidence="4" id="KW-0813">Transport</keyword>
<feature type="compositionally biased region" description="Low complexity" evidence="13">
    <location>
        <begin position="95"/>
        <end position="104"/>
    </location>
</feature>
<evidence type="ECO:0000256" key="9">
    <source>
        <dbReference type="ARBA" id="ARBA00022927"/>
    </source>
</evidence>
<dbReference type="GO" id="GO:0006914">
    <property type="term" value="P:autophagy"/>
    <property type="evidence" value="ECO:0007669"/>
    <property type="project" value="UniProtKB-KW"/>
</dbReference>
<dbReference type="GO" id="GO:0015031">
    <property type="term" value="P:protein transport"/>
    <property type="evidence" value="ECO:0007669"/>
    <property type="project" value="UniProtKB-KW"/>
</dbReference>
<dbReference type="PROSITE" id="PS51745">
    <property type="entry name" value="PB1"/>
    <property type="match status" value="1"/>
</dbReference>
<feature type="region of interest" description="Disordered" evidence="13">
    <location>
        <begin position="92"/>
        <end position="116"/>
    </location>
</feature>
<dbReference type="Gene3D" id="1.10.8.10">
    <property type="entry name" value="DNA helicase RuvA subunit, C-terminal domain"/>
    <property type="match status" value="2"/>
</dbReference>
<protein>
    <recommendedName>
        <fullName evidence="18">ZZ-type domain-containing protein</fullName>
    </recommendedName>
</protein>
<evidence type="ECO:0000259" key="14">
    <source>
        <dbReference type="PROSITE" id="PS50030"/>
    </source>
</evidence>
<dbReference type="AlphaFoldDB" id="A0A6N2KI43"/>
<keyword evidence="6" id="KW-0479">Metal-binding</keyword>
<dbReference type="FunFam" id="1.10.8.10:FF:000085">
    <property type="entry name" value="protein NBR1 homolog"/>
    <property type="match status" value="1"/>
</dbReference>
<dbReference type="SMART" id="SM00291">
    <property type="entry name" value="ZnF_ZZ"/>
    <property type="match status" value="1"/>
</dbReference>
<organism evidence="17">
    <name type="scientific">Salix viminalis</name>
    <name type="common">Common osier</name>
    <name type="synonym">Basket willow</name>
    <dbReference type="NCBI Taxonomy" id="40686"/>
    <lineage>
        <taxon>Eukaryota</taxon>
        <taxon>Viridiplantae</taxon>
        <taxon>Streptophyta</taxon>
        <taxon>Embryophyta</taxon>
        <taxon>Tracheophyta</taxon>
        <taxon>Spermatophyta</taxon>
        <taxon>Magnoliopsida</taxon>
        <taxon>eudicotyledons</taxon>
        <taxon>Gunneridae</taxon>
        <taxon>Pentapetalae</taxon>
        <taxon>rosids</taxon>
        <taxon>fabids</taxon>
        <taxon>Malpighiales</taxon>
        <taxon>Salicaceae</taxon>
        <taxon>Saliceae</taxon>
        <taxon>Salix</taxon>
    </lineage>
</organism>
<comment type="subunit">
    <text evidence="3">Homodimers and heterodimers.</text>
</comment>
<proteinExistence type="predicted"/>
<evidence type="ECO:0000256" key="5">
    <source>
        <dbReference type="ARBA" id="ARBA00022554"/>
    </source>
</evidence>
<evidence type="ECO:0000256" key="12">
    <source>
        <dbReference type="PROSITE-ProRule" id="PRU00228"/>
    </source>
</evidence>
<evidence type="ECO:0000259" key="15">
    <source>
        <dbReference type="PROSITE" id="PS50135"/>
    </source>
</evidence>
<evidence type="ECO:0000256" key="1">
    <source>
        <dbReference type="ARBA" id="ARBA00004116"/>
    </source>
</evidence>
<feature type="compositionally biased region" description="Polar residues" evidence="13">
    <location>
        <begin position="240"/>
        <end position="252"/>
    </location>
</feature>
<dbReference type="GO" id="GO:0005776">
    <property type="term" value="C:autophagosome"/>
    <property type="evidence" value="ECO:0007669"/>
    <property type="project" value="UniProtKB-SubCell"/>
</dbReference>
<dbReference type="GO" id="GO:0031410">
    <property type="term" value="C:cytoplasmic vesicle"/>
    <property type="evidence" value="ECO:0007669"/>
    <property type="project" value="UniProtKB-KW"/>
</dbReference>
<dbReference type="InterPro" id="IPR053793">
    <property type="entry name" value="PB1-like"/>
</dbReference>
<dbReference type="CDD" id="cd06398">
    <property type="entry name" value="PB1_Joka2"/>
    <property type="match status" value="1"/>
</dbReference>
<dbReference type="Pfam" id="PF00569">
    <property type="entry name" value="ZZ"/>
    <property type="match status" value="1"/>
</dbReference>
<keyword evidence="7 12" id="KW-0863">Zinc-finger</keyword>
<dbReference type="CDD" id="cd14319">
    <property type="entry name" value="UBA_NBR1"/>
    <property type="match status" value="2"/>
</dbReference>
<dbReference type="EMBL" id="CAADRP010000091">
    <property type="protein sequence ID" value="VFU22864.1"/>
    <property type="molecule type" value="Genomic_DNA"/>
</dbReference>
<dbReference type="SMART" id="SM00666">
    <property type="entry name" value="PB1"/>
    <property type="match status" value="1"/>
</dbReference>
<dbReference type="SUPFAM" id="SSF54277">
    <property type="entry name" value="CAD &amp; PB1 domains"/>
    <property type="match status" value="1"/>
</dbReference>
<evidence type="ECO:0008006" key="18">
    <source>
        <dbReference type="Google" id="ProtNLM"/>
    </source>
</evidence>
<evidence type="ECO:0000256" key="8">
    <source>
        <dbReference type="ARBA" id="ARBA00022833"/>
    </source>
</evidence>
<dbReference type="Pfam" id="PF00564">
    <property type="entry name" value="PB1"/>
    <property type="match status" value="1"/>
</dbReference>
<keyword evidence="10" id="KW-0072">Autophagy</keyword>
<dbReference type="InterPro" id="IPR056893">
    <property type="entry name" value="UBA_Nbr1_C"/>
</dbReference>
<dbReference type="PROSITE" id="PS01357">
    <property type="entry name" value="ZF_ZZ_1"/>
    <property type="match status" value="1"/>
</dbReference>
<dbReference type="InterPro" id="IPR032350">
    <property type="entry name" value="Nbr1_FW"/>
</dbReference>
<name>A0A6N2KI43_SALVM</name>
<feature type="domain" description="PB1" evidence="16">
    <location>
        <begin position="4"/>
        <end position="89"/>
    </location>
</feature>
<reference evidence="17" key="1">
    <citation type="submission" date="2019-03" db="EMBL/GenBank/DDBJ databases">
        <authorList>
            <person name="Mank J."/>
            <person name="Almeida P."/>
        </authorList>
    </citation>
    <scope>NUCLEOTIDE SEQUENCE</scope>
    <source>
        <strain evidence="17">78183</strain>
    </source>
</reference>
<dbReference type="PANTHER" id="PTHR20930:SF0">
    <property type="entry name" value="PROTEIN ILRUN"/>
    <property type="match status" value="1"/>
</dbReference>
<keyword evidence="8" id="KW-0862">Zinc</keyword>
<keyword evidence="9" id="KW-0653">Protein transport</keyword>
<feature type="region of interest" description="Disordered" evidence="13">
    <location>
        <begin position="170"/>
        <end position="287"/>
    </location>
</feature>
<dbReference type="InterPro" id="IPR015940">
    <property type="entry name" value="UBA"/>
</dbReference>
<sequence length="752" mass="82344">MDSTMVIKVKYSDTLRRFNAHVKENDQIDLDMTALREKILGLFNFPPDADLTLTYIDEDGDVVTLADDDDLRDVMRQNLKFLRIDVQLNNDRSGKSNARSSGSSTPMRSPRVQSPLPCLNNGVAEVLKSVPEPLRNVLSKISLDLTSKAVASNEVLTELVDCFSKMGQPHLNPTSQSRDGIGSSVQTGATPPAVLNASKDGGLKEDFPNSNSPLKTSQEESFENGTKTSMSPHTAVPSPVNLNGSPQISNSFMHYAPPASFDPAGDVWKEAKNQNTGHPTRKRGWFGAPTIPVNRGFPLRAECPFSGMPVTNNSASRALKSHVIKRNNSLNNPMVGMFHRGVQCDGCGVLPITGPRYKSKVEVDYDLCSICFAEMGNEADYIKMDRPMPCRNHWSFKGFNDPKPWTIPQPPSKGCHGVKGAQPKLDSRFVLDVNVPDGTVIPPSTCFTKIWRVRNNGSVTWPEGVRLVWIGGDRLFTTDSVKIEIPVNGVPIDGELDVAADFVSPALPGRYISYWRMAYPSGGKFGQRVWVLIEVDASLKDPFLKDLNLNESPKYSGSKCPGVLDMNAQPAVDGCFLEPQSNTSLSEPVAPMVDEQPRSQEIKFPIDDALLIGHGVSASAPPQAMPSSVPALYPMIDISETVPASTELLPSADASTTSEGVIDENALEKALLKELKEMGFKQVDLNMETLRRNEYDLEQSVDDLCGVSDWDPILEELQEMGFCDTEMNKKLLEKNNGSIKGVVMDILTGKKA</sequence>
<evidence type="ECO:0000256" key="7">
    <source>
        <dbReference type="ARBA" id="ARBA00022771"/>
    </source>
</evidence>
<evidence type="ECO:0000256" key="10">
    <source>
        <dbReference type="ARBA" id="ARBA00023006"/>
    </source>
</evidence>
<dbReference type="PANTHER" id="PTHR20930">
    <property type="entry name" value="OVARIAN CARCINOMA ANTIGEN CA125-RELATED"/>
    <property type="match status" value="1"/>
</dbReference>
<dbReference type="Gene3D" id="3.10.20.90">
    <property type="entry name" value="Phosphatidylinositol 3-kinase Catalytic Subunit, Chain A, domain 1"/>
    <property type="match status" value="1"/>
</dbReference>
<evidence type="ECO:0000256" key="6">
    <source>
        <dbReference type="ARBA" id="ARBA00022723"/>
    </source>
</evidence>
<evidence type="ECO:0000256" key="3">
    <source>
        <dbReference type="ARBA" id="ARBA00011726"/>
    </source>
</evidence>
<keyword evidence="5" id="KW-0926">Vacuole</keyword>
<dbReference type="Pfam" id="PF16158">
    <property type="entry name" value="N_BRCA1_IG"/>
    <property type="match status" value="1"/>
</dbReference>
<feature type="compositionally biased region" description="Polar residues" evidence="13">
    <location>
        <begin position="171"/>
        <end position="189"/>
    </location>
</feature>